<evidence type="ECO:0000256" key="2">
    <source>
        <dbReference type="ARBA" id="ARBA00022679"/>
    </source>
</evidence>
<gene>
    <name evidence="9" type="ORF">HK105_208880</name>
</gene>
<dbReference type="PROSITE" id="PS00107">
    <property type="entry name" value="PROTEIN_KINASE_ATP"/>
    <property type="match status" value="1"/>
</dbReference>
<dbReference type="Pfam" id="PF00069">
    <property type="entry name" value="Pkinase"/>
    <property type="match status" value="1"/>
</dbReference>
<dbReference type="SMART" id="SM00220">
    <property type="entry name" value="S_TKc"/>
    <property type="match status" value="1"/>
</dbReference>
<dbReference type="InterPro" id="IPR000719">
    <property type="entry name" value="Prot_kinase_dom"/>
</dbReference>
<dbReference type="PANTHER" id="PTHR24350">
    <property type="entry name" value="SERINE/THREONINE-PROTEIN KINASE IAL-RELATED"/>
    <property type="match status" value="1"/>
</dbReference>
<evidence type="ECO:0000256" key="5">
    <source>
        <dbReference type="ARBA" id="ARBA00022840"/>
    </source>
</evidence>
<dbReference type="SUPFAM" id="SSF56112">
    <property type="entry name" value="Protein kinase-like (PK-like)"/>
    <property type="match status" value="1"/>
</dbReference>
<feature type="compositionally biased region" description="Polar residues" evidence="7">
    <location>
        <begin position="84"/>
        <end position="97"/>
    </location>
</feature>
<evidence type="ECO:0000256" key="1">
    <source>
        <dbReference type="ARBA" id="ARBA00022527"/>
    </source>
</evidence>
<dbReference type="EMBL" id="JADGIZ020000094">
    <property type="protein sequence ID" value="KAL2911672.1"/>
    <property type="molecule type" value="Genomic_DNA"/>
</dbReference>
<keyword evidence="4" id="KW-0418">Kinase</keyword>
<evidence type="ECO:0000256" key="6">
    <source>
        <dbReference type="PROSITE-ProRule" id="PRU10141"/>
    </source>
</evidence>
<evidence type="ECO:0000256" key="4">
    <source>
        <dbReference type="ARBA" id="ARBA00022777"/>
    </source>
</evidence>
<proteinExistence type="predicted"/>
<protein>
    <recommendedName>
        <fullName evidence="8">Protein kinase domain-containing protein</fullName>
    </recommendedName>
</protein>
<accession>A0ABR4MWM3</accession>
<feature type="domain" description="Protein kinase" evidence="8">
    <location>
        <begin position="359"/>
        <end position="649"/>
    </location>
</feature>
<feature type="compositionally biased region" description="Low complexity" evidence="7">
    <location>
        <begin position="724"/>
        <end position="734"/>
    </location>
</feature>
<organism evidence="9 10">
    <name type="scientific">Polyrhizophydium stewartii</name>
    <dbReference type="NCBI Taxonomy" id="2732419"/>
    <lineage>
        <taxon>Eukaryota</taxon>
        <taxon>Fungi</taxon>
        <taxon>Fungi incertae sedis</taxon>
        <taxon>Chytridiomycota</taxon>
        <taxon>Chytridiomycota incertae sedis</taxon>
        <taxon>Chytridiomycetes</taxon>
        <taxon>Rhizophydiales</taxon>
        <taxon>Rhizophydiales incertae sedis</taxon>
        <taxon>Polyrhizophydium</taxon>
    </lineage>
</organism>
<feature type="compositionally biased region" description="Low complexity" evidence="7">
    <location>
        <begin position="48"/>
        <end position="61"/>
    </location>
</feature>
<name>A0ABR4MWM3_9FUNG</name>
<sequence>MNAAALPNVPDSPADRSQASTTRQTREGSFVSGNPLTSIKEAPGGGPSADAASAASSPRKSSLPRGTNLDDKMPPVHPVPAAAGNSQSARSRESMQSMANLAAANTGGGSNGSIEKPTLLLYPRKSVVSGSPRDLSQVRSSIHGIAEAVAHTAGFSAPTKTSRESMAGSRASLLMRSLNRGANSGSIAHLAAESRRSMLQIAQDGQVMVTRQQLGASGLPRSHSQNILHHSNQRMSQPPPQQHQPPSQAVQKQLQDAQQSLEPMPVGRRSRPVSIVSLKNLNKIKESLSNLASAAHNEELEQQEQSMPVVEGQQVASNEYYEYLMLTQRHSSSNFIHKVDSTEIAWETKPLPLKMVGAYLLGEKIGKGAFGKVKEGVCSETLKRVAIKIIGRKRLRKVPNGVENMIREIKMLRRLKHPNVVTLVDVFAKVEDQDGNVGIFPWFTTIEEEPIVWLYDDGREEEKDVKVLKWYLILEFCPCSLQVLLEQCDDHKISLAQAHRYFVQLMDGLSYLHSQSIIHRDIKPGNMLITSDGVLKISDFGVAEQFDVYSGQAMQSEAFAGTHQFLSPEIAEVDVWACGVTLYNMISGRLPFEFDDDGNLLDLYDKIIRGTFEMPAEATPDLADLLRRMLAKDPALRLSVFEIQSHPWTQTVYNMPRKAPYIPTFQQHGPDTPLSPETHRDGASTIESSPAKATTAPRSTDEPGPERHSGASAGEKADAGSNSTPAAAAPPAVDVTAPTTEAAVTPCETTMIPFLNIMYQSEIEADLRETGTVFDGLPDDTIAGSSTSIGKRKHKFVGWIKHVFGSKSAISPTK</sequence>
<feature type="region of interest" description="Disordered" evidence="7">
    <location>
        <begin position="1"/>
        <end position="97"/>
    </location>
</feature>
<keyword evidence="1" id="KW-0723">Serine/threonine-protein kinase</keyword>
<dbReference type="PROSITE" id="PS00108">
    <property type="entry name" value="PROTEIN_KINASE_ST"/>
    <property type="match status" value="1"/>
</dbReference>
<dbReference type="InterPro" id="IPR017441">
    <property type="entry name" value="Protein_kinase_ATP_BS"/>
</dbReference>
<feature type="region of interest" description="Disordered" evidence="7">
    <location>
        <begin position="661"/>
        <end position="734"/>
    </location>
</feature>
<dbReference type="Gene3D" id="3.30.200.20">
    <property type="entry name" value="Phosphorylase Kinase, domain 1"/>
    <property type="match status" value="1"/>
</dbReference>
<dbReference type="Proteomes" id="UP001527925">
    <property type="component" value="Unassembled WGS sequence"/>
</dbReference>
<evidence type="ECO:0000313" key="10">
    <source>
        <dbReference type="Proteomes" id="UP001527925"/>
    </source>
</evidence>
<dbReference type="InterPro" id="IPR008271">
    <property type="entry name" value="Ser/Thr_kinase_AS"/>
</dbReference>
<evidence type="ECO:0000259" key="8">
    <source>
        <dbReference type="PROSITE" id="PS50011"/>
    </source>
</evidence>
<dbReference type="InterPro" id="IPR030616">
    <property type="entry name" value="Aur-like"/>
</dbReference>
<keyword evidence="3 6" id="KW-0547">Nucleotide-binding</keyword>
<comment type="caution">
    <text evidence="9">The sequence shown here is derived from an EMBL/GenBank/DDBJ whole genome shotgun (WGS) entry which is preliminary data.</text>
</comment>
<feature type="binding site" evidence="6">
    <location>
        <position position="388"/>
    </location>
    <ligand>
        <name>ATP</name>
        <dbReference type="ChEBI" id="CHEBI:30616"/>
    </ligand>
</feature>
<keyword evidence="2" id="KW-0808">Transferase</keyword>
<keyword evidence="10" id="KW-1185">Reference proteome</keyword>
<keyword evidence="5 6" id="KW-0067">ATP-binding</keyword>
<dbReference type="InterPro" id="IPR011009">
    <property type="entry name" value="Kinase-like_dom_sf"/>
</dbReference>
<feature type="region of interest" description="Disordered" evidence="7">
    <location>
        <begin position="230"/>
        <end position="271"/>
    </location>
</feature>
<evidence type="ECO:0000256" key="3">
    <source>
        <dbReference type="ARBA" id="ARBA00022741"/>
    </source>
</evidence>
<dbReference type="Gene3D" id="1.10.510.10">
    <property type="entry name" value="Transferase(Phosphotransferase) domain 1"/>
    <property type="match status" value="1"/>
</dbReference>
<dbReference type="PROSITE" id="PS50011">
    <property type="entry name" value="PROTEIN_KINASE_DOM"/>
    <property type="match status" value="1"/>
</dbReference>
<feature type="compositionally biased region" description="Low complexity" evidence="7">
    <location>
        <begin position="244"/>
        <end position="261"/>
    </location>
</feature>
<reference evidence="9 10" key="1">
    <citation type="submission" date="2023-09" db="EMBL/GenBank/DDBJ databases">
        <title>Pangenome analysis of Batrachochytrium dendrobatidis and related Chytrids.</title>
        <authorList>
            <person name="Yacoub M.N."/>
            <person name="Stajich J.E."/>
            <person name="James T.Y."/>
        </authorList>
    </citation>
    <scope>NUCLEOTIDE SEQUENCE [LARGE SCALE GENOMIC DNA]</scope>
    <source>
        <strain evidence="9 10">JEL0888</strain>
    </source>
</reference>
<evidence type="ECO:0000256" key="7">
    <source>
        <dbReference type="SAM" id="MobiDB-lite"/>
    </source>
</evidence>
<feature type="compositionally biased region" description="Polar residues" evidence="7">
    <location>
        <begin position="685"/>
        <end position="698"/>
    </location>
</feature>
<evidence type="ECO:0000313" key="9">
    <source>
        <dbReference type="EMBL" id="KAL2911672.1"/>
    </source>
</evidence>
<feature type="compositionally biased region" description="Basic and acidic residues" evidence="7">
    <location>
        <begin position="699"/>
        <end position="709"/>
    </location>
</feature>